<dbReference type="GO" id="GO:0005814">
    <property type="term" value="C:centriole"/>
    <property type="evidence" value="ECO:0007669"/>
    <property type="project" value="UniProtKB-SubCell"/>
</dbReference>
<feature type="coiled-coil region" evidence="11">
    <location>
        <begin position="192"/>
        <end position="226"/>
    </location>
</feature>
<feature type="region of interest" description="Disordered" evidence="12">
    <location>
        <begin position="70"/>
        <end position="120"/>
    </location>
</feature>
<evidence type="ECO:0000256" key="5">
    <source>
        <dbReference type="ARBA" id="ARBA00022737"/>
    </source>
</evidence>
<dbReference type="PANTHER" id="PTHR28618">
    <property type="entry name" value="CENTROSOMAL PROTEIN POC5"/>
    <property type="match status" value="1"/>
</dbReference>
<evidence type="ECO:0000256" key="9">
    <source>
        <dbReference type="ARBA" id="ARBA00031694"/>
    </source>
</evidence>
<feature type="region of interest" description="Disordered" evidence="12">
    <location>
        <begin position="1"/>
        <end position="35"/>
    </location>
</feature>
<keyword evidence="8" id="KW-0131">Cell cycle</keyword>
<evidence type="ECO:0000256" key="12">
    <source>
        <dbReference type="SAM" id="MobiDB-lite"/>
    </source>
</evidence>
<feature type="compositionally biased region" description="Polar residues" evidence="12">
    <location>
        <begin position="1"/>
        <end position="13"/>
    </location>
</feature>
<dbReference type="Proteomes" id="UP001497497">
    <property type="component" value="Unassembled WGS sequence"/>
</dbReference>
<comment type="similarity">
    <text evidence="2">Belongs to the POC5 family.</text>
</comment>
<evidence type="ECO:0000313" key="14">
    <source>
        <dbReference type="Proteomes" id="UP001497497"/>
    </source>
</evidence>
<evidence type="ECO:0000256" key="7">
    <source>
        <dbReference type="ARBA" id="ARBA00023212"/>
    </source>
</evidence>
<evidence type="ECO:0000256" key="2">
    <source>
        <dbReference type="ARBA" id="ARBA00010411"/>
    </source>
</evidence>
<organism evidence="13 14">
    <name type="scientific">Lymnaea stagnalis</name>
    <name type="common">Great pond snail</name>
    <name type="synonym">Helix stagnalis</name>
    <dbReference type="NCBI Taxonomy" id="6523"/>
    <lineage>
        <taxon>Eukaryota</taxon>
        <taxon>Metazoa</taxon>
        <taxon>Spiralia</taxon>
        <taxon>Lophotrochozoa</taxon>
        <taxon>Mollusca</taxon>
        <taxon>Gastropoda</taxon>
        <taxon>Heterobranchia</taxon>
        <taxon>Euthyneura</taxon>
        <taxon>Panpulmonata</taxon>
        <taxon>Hygrophila</taxon>
        <taxon>Lymnaeoidea</taxon>
        <taxon>Lymnaeidae</taxon>
        <taxon>Lymnaea</taxon>
    </lineage>
</organism>
<feature type="compositionally biased region" description="Polar residues" evidence="12">
    <location>
        <begin position="548"/>
        <end position="560"/>
    </location>
</feature>
<accession>A0AAV2IJA3</accession>
<keyword evidence="5" id="KW-0677">Repeat</keyword>
<feature type="compositionally biased region" description="Polar residues" evidence="12">
    <location>
        <begin position="70"/>
        <end position="90"/>
    </location>
</feature>
<evidence type="ECO:0000256" key="3">
    <source>
        <dbReference type="ARBA" id="ARBA00014910"/>
    </source>
</evidence>
<feature type="compositionally biased region" description="Polar residues" evidence="12">
    <location>
        <begin position="441"/>
        <end position="452"/>
    </location>
</feature>
<evidence type="ECO:0000256" key="8">
    <source>
        <dbReference type="ARBA" id="ARBA00023306"/>
    </source>
</evidence>
<dbReference type="EMBL" id="CAXITT010000848">
    <property type="protein sequence ID" value="CAL1546723.1"/>
    <property type="molecule type" value="Genomic_DNA"/>
</dbReference>
<evidence type="ECO:0000313" key="13">
    <source>
        <dbReference type="EMBL" id="CAL1546723.1"/>
    </source>
</evidence>
<dbReference type="AlphaFoldDB" id="A0AAV2IJA3"/>
<feature type="compositionally biased region" description="Low complexity" evidence="12">
    <location>
        <begin position="523"/>
        <end position="538"/>
    </location>
</feature>
<evidence type="ECO:0000256" key="11">
    <source>
        <dbReference type="SAM" id="Coils"/>
    </source>
</evidence>
<comment type="subcellular location">
    <subcellularLocation>
        <location evidence="1">Cytoplasm</location>
        <location evidence="1">Cytoskeleton</location>
        <location evidence="1">Microtubule organizing center</location>
        <location evidence="1">Centrosome</location>
        <location evidence="1">Centriole</location>
    </subcellularLocation>
</comment>
<dbReference type="InterPro" id="IPR033351">
    <property type="entry name" value="POC5"/>
</dbReference>
<comment type="function">
    <text evidence="10">Essential for the assembly of the distal half of centrioles, required for centriole elongation. Acts as a negative regulator of centriole elongation.</text>
</comment>
<comment type="caution">
    <text evidence="13">The sequence shown here is derived from an EMBL/GenBank/DDBJ whole genome shotgun (WGS) entry which is preliminary data.</text>
</comment>
<sequence>MSQGDQDASVNSDSRNSPPLLPPESPGSSVSSRLQEEYSELLKYAVGMQGPDLRSQKPLDDERVFQPITSIRSNGSSTRQTPVNEQQGSQPWRHDGETADDVNTNSIYPSQHVDGLNSSDSIHEFSGDDLNANRRRKTSITSKACKTAKYGPIVQQSVTDMSCKLDCWLGKLKSDILAEISKTTMQATQCVSKLHKKEKQELMAEKEYLQREINKLTEMVNTCEKSMCRKDTLIENLTQALCREKEKVAKAQAFYTCLAKATSGKREKFTEKLATNYRDRQLLQKVLKSWFSLVQQRWKQRIERLCDMKAQSVCTELSADYEGKIRCLNSHIATLEEKIRVLQCDREQYGQQVKKAFMRGVCALNMEAMSAFGAEETPRSGFGGSSDTSFNNISLNNNLESQQPAKEVQAPKSLPADVTTMPPSDLYATVAQVHSMPTFSSGYAQKTKSSAGSKGRPLTAPVSRQTGKSSGLPGQGISLAPPMASIVVERHNPITKQTVGKATAMRYPKQTSKDDALKKQGAGPSFLSKSQPSSFSGSANFKPLAGQSALSSATSIKVVD</sequence>
<keyword evidence="4" id="KW-0963">Cytoplasm</keyword>
<evidence type="ECO:0000256" key="10">
    <source>
        <dbReference type="ARBA" id="ARBA00049959"/>
    </source>
</evidence>
<protein>
    <recommendedName>
        <fullName evidence="3">Centrosomal protein POC5</fullName>
    </recommendedName>
    <alternativeName>
        <fullName evidence="9">Protein of centriole 5</fullName>
    </alternativeName>
</protein>
<proteinExistence type="inferred from homology"/>
<evidence type="ECO:0000256" key="4">
    <source>
        <dbReference type="ARBA" id="ARBA00022490"/>
    </source>
</evidence>
<keyword evidence="6 11" id="KW-0175">Coiled coil</keyword>
<name>A0AAV2IJA3_LYMST</name>
<feature type="region of interest" description="Disordered" evidence="12">
    <location>
        <begin position="508"/>
        <end position="560"/>
    </location>
</feature>
<keyword evidence="14" id="KW-1185">Reference proteome</keyword>
<evidence type="ECO:0000256" key="1">
    <source>
        <dbReference type="ARBA" id="ARBA00004114"/>
    </source>
</evidence>
<reference evidence="13 14" key="1">
    <citation type="submission" date="2024-04" db="EMBL/GenBank/DDBJ databases">
        <authorList>
            <consortium name="Genoscope - CEA"/>
            <person name="William W."/>
        </authorList>
    </citation>
    <scope>NUCLEOTIDE SEQUENCE [LARGE SCALE GENOMIC DNA]</scope>
</reference>
<feature type="region of interest" description="Disordered" evidence="12">
    <location>
        <begin position="441"/>
        <end position="477"/>
    </location>
</feature>
<feature type="coiled-coil region" evidence="11">
    <location>
        <begin position="325"/>
        <end position="352"/>
    </location>
</feature>
<gene>
    <name evidence="13" type="ORF">GSLYS_00020100001</name>
</gene>
<keyword evidence="7" id="KW-0206">Cytoskeleton</keyword>
<evidence type="ECO:0000256" key="6">
    <source>
        <dbReference type="ARBA" id="ARBA00023054"/>
    </source>
</evidence>
<dbReference type="PANTHER" id="PTHR28618:SF1">
    <property type="entry name" value="CENTROSOMAL PROTEIN POC5"/>
    <property type="match status" value="1"/>
</dbReference>